<feature type="domain" description="D-serine dehydratase-like" evidence="3">
    <location>
        <begin position="259"/>
        <end position="353"/>
    </location>
</feature>
<reference evidence="5" key="2">
    <citation type="journal article" date="2016" name="Int. J. Syst. Evol. Microbiol.">
        <title>Complete genome sequence and cell structure of Limnochorda pilosa, a Gram-negative spore-former within the phylum Firmicutes.</title>
        <authorList>
            <person name="Watanabe M."/>
            <person name="Kojima H."/>
            <person name="Fukui M."/>
        </authorList>
    </citation>
    <scope>NUCLEOTIDE SEQUENCE [LARGE SCALE GENOMIC DNA]</scope>
    <source>
        <strain evidence="5">HC45</strain>
    </source>
</reference>
<dbReference type="InterPro" id="IPR029066">
    <property type="entry name" value="PLP-binding_barrel"/>
</dbReference>
<sequence>MEGPSLLEELDTPALVVDLDVMDWNIERMAALARQAGVRLRPHVKTHKSPWIAHRQIRAGAAGITVAKLGEAEVMIEAGITDIFVAYPIVGEPKLRRLERLLNEVDLMLAVDSVEAAESVAQAVRRSGRATARVCIDVDTGHRRLGLPPGAATVELAERVARIRGLEVVGLMSHAGHLAAASSQPALAEAARRAAEALVETAETLRKRRLAIEHVSPGSTTGAAFEAQVPGVTEIRPGTYVFNDRNTVERWAASEADCALTVLTTVVSRPSPDRAIVDAGSKVLSSDPAAGGAPSFGLIAGRPDLKLERLSEEHGILSVDPAGGELRVGDRLRVIPNHVCPAVNLSDVLYGCRDGRVVREIRVAARGRYR</sequence>
<dbReference type="EMBL" id="AP014924">
    <property type="protein sequence ID" value="BAS26761.1"/>
    <property type="molecule type" value="Genomic_DNA"/>
</dbReference>
<evidence type="ECO:0000259" key="3">
    <source>
        <dbReference type="SMART" id="SM01119"/>
    </source>
</evidence>
<dbReference type="Gene3D" id="3.20.20.10">
    <property type="entry name" value="Alanine racemase"/>
    <property type="match status" value="1"/>
</dbReference>
<dbReference type="InterPro" id="IPR001608">
    <property type="entry name" value="Ala_racemase_N"/>
</dbReference>
<accession>A0A0K2SI09</accession>
<dbReference type="KEGG" id="lpil:LIP_0904"/>
<dbReference type="PANTHER" id="PTHR28004">
    <property type="entry name" value="ZGC:162816-RELATED"/>
    <property type="match status" value="1"/>
</dbReference>
<dbReference type="SMART" id="SM01119">
    <property type="entry name" value="D-ser_dehydrat"/>
    <property type="match status" value="1"/>
</dbReference>
<organism evidence="4 5">
    <name type="scientific">Limnochorda pilosa</name>
    <dbReference type="NCBI Taxonomy" id="1555112"/>
    <lineage>
        <taxon>Bacteria</taxon>
        <taxon>Bacillati</taxon>
        <taxon>Bacillota</taxon>
        <taxon>Limnochordia</taxon>
        <taxon>Limnochordales</taxon>
        <taxon>Limnochordaceae</taxon>
        <taxon>Limnochorda</taxon>
    </lineage>
</organism>
<dbReference type="GO" id="GO:0008721">
    <property type="term" value="F:D-serine ammonia-lyase activity"/>
    <property type="evidence" value="ECO:0007669"/>
    <property type="project" value="TreeGrafter"/>
</dbReference>
<dbReference type="GO" id="GO:0036088">
    <property type="term" value="P:D-serine catabolic process"/>
    <property type="evidence" value="ECO:0007669"/>
    <property type="project" value="TreeGrafter"/>
</dbReference>
<gene>
    <name evidence="4" type="ORF">LIP_0904</name>
</gene>
<protein>
    <submittedName>
        <fullName evidence="4">Alanine racemase</fullName>
    </submittedName>
</protein>
<dbReference type="InterPro" id="IPR051466">
    <property type="entry name" value="D-amino_acid_metab_enzyme"/>
</dbReference>
<reference evidence="5" key="1">
    <citation type="submission" date="2015-07" db="EMBL/GenBank/DDBJ databases">
        <title>Complete genome sequence and phylogenetic analysis of Limnochorda pilosa.</title>
        <authorList>
            <person name="Watanabe M."/>
            <person name="Kojima H."/>
            <person name="Fukui M."/>
        </authorList>
    </citation>
    <scope>NUCLEOTIDE SEQUENCE [LARGE SCALE GENOMIC DNA]</scope>
    <source>
        <strain evidence="5">HC45</strain>
    </source>
</reference>
<dbReference type="Pfam" id="PF01168">
    <property type="entry name" value="Ala_racemase_N"/>
    <property type="match status" value="1"/>
</dbReference>
<evidence type="ECO:0000256" key="1">
    <source>
        <dbReference type="ARBA" id="ARBA00005323"/>
    </source>
</evidence>
<comment type="similarity">
    <text evidence="1">Belongs to the DSD1 family.</text>
</comment>
<keyword evidence="2" id="KW-0456">Lyase</keyword>
<evidence type="ECO:0000313" key="4">
    <source>
        <dbReference type="EMBL" id="BAS26761.1"/>
    </source>
</evidence>
<proteinExistence type="inferred from homology"/>
<dbReference type="SUPFAM" id="SSF51419">
    <property type="entry name" value="PLP-binding barrel"/>
    <property type="match status" value="1"/>
</dbReference>
<keyword evidence="5" id="KW-1185">Reference proteome</keyword>
<dbReference type="InterPro" id="IPR042208">
    <property type="entry name" value="D-ser_dehydrat-like_sf"/>
</dbReference>
<dbReference type="InterPro" id="IPR026956">
    <property type="entry name" value="D-ser_dehydrat-like_dom"/>
</dbReference>
<dbReference type="Proteomes" id="UP000065807">
    <property type="component" value="Chromosome"/>
</dbReference>
<dbReference type="Pfam" id="PF14031">
    <property type="entry name" value="D-ser_dehydrat"/>
    <property type="match status" value="1"/>
</dbReference>
<dbReference type="AlphaFoldDB" id="A0A0K2SI09"/>
<dbReference type="STRING" id="1555112.LIP_0904"/>
<evidence type="ECO:0000256" key="2">
    <source>
        <dbReference type="ARBA" id="ARBA00023239"/>
    </source>
</evidence>
<name>A0A0K2SI09_LIMPI</name>
<dbReference type="Gene3D" id="2.40.37.20">
    <property type="entry name" value="D-serine dehydratase-like domain"/>
    <property type="match status" value="1"/>
</dbReference>
<dbReference type="PATRIC" id="fig|1555112.3.peg.943"/>
<evidence type="ECO:0000313" key="5">
    <source>
        <dbReference type="Proteomes" id="UP000065807"/>
    </source>
</evidence>
<dbReference type="PANTHER" id="PTHR28004:SF2">
    <property type="entry name" value="D-SERINE DEHYDRATASE"/>
    <property type="match status" value="1"/>
</dbReference>